<accession>A0A0D0BD89</accession>
<organism evidence="1 2">
    <name type="scientific">Suillus luteus UH-Slu-Lm8-n1</name>
    <dbReference type="NCBI Taxonomy" id="930992"/>
    <lineage>
        <taxon>Eukaryota</taxon>
        <taxon>Fungi</taxon>
        <taxon>Dikarya</taxon>
        <taxon>Basidiomycota</taxon>
        <taxon>Agaricomycotina</taxon>
        <taxon>Agaricomycetes</taxon>
        <taxon>Agaricomycetidae</taxon>
        <taxon>Boletales</taxon>
        <taxon>Suillineae</taxon>
        <taxon>Suillaceae</taxon>
        <taxon>Suillus</taxon>
    </lineage>
</organism>
<dbReference type="InParanoid" id="A0A0D0BD89"/>
<keyword evidence="2" id="KW-1185">Reference proteome</keyword>
<gene>
    <name evidence="1" type="ORF">CY34DRAFT_802921</name>
</gene>
<proteinExistence type="predicted"/>
<name>A0A0D0BD89_9AGAM</name>
<dbReference type="EMBL" id="KN835195">
    <property type="protein sequence ID" value="KIK44222.1"/>
    <property type="molecule type" value="Genomic_DNA"/>
</dbReference>
<reference evidence="2" key="2">
    <citation type="submission" date="2015-01" db="EMBL/GenBank/DDBJ databases">
        <title>Evolutionary Origins and Diversification of the Mycorrhizal Mutualists.</title>
        <authorList>
            <consortium name="DOE Joint Genome Institute"/>
            <consortium name="Mycorrhizal Genomics Consortium"/>
            <person name="Kohler A."/>
            <person name="Kuo A."/>
            <person name="Nagy L.G."/>
            <person name="Floudas D."/>
            <person name="Copeland A."/>
            <person name="Barry K.W."/>
            <person name="Cichocki N."/>
            <person name="Veneault-Fourrey C."/>
            <person name="LaButti K."/>
            <person name="Lindquist E.A."/>
            <person name="Lipzen A."/>
            <person name="Lundell T."/>
            <person name="Morin E."/>
            <person name="Murat C."/>
            <person name="Riley R."/>
            <person name="Ohm R."/>
            <person name="Sun H."/>
            <person name="Tunlid A."/>
            <person name="Henrissat B."/>
            <person name="Grigoriev I.V."/>
            <person name="Hibbett D.S."/>
            <person name="Martin F."/>
        </authorList>
    </citation>
    <scope>NUCLEOTIDE SEQUENCE [LARGE SCALE GENOMIC DNA]</scope>
    <source>
        <strain evidence="2">UH-Slu-Lm8-n1</strain>
    </source>
</reference>
<dbReference type="AlphaFoldDB" id="A0A0D0BD89"/>
<sequence length="57" mass="6367">MNDFVWARIITHGSVASRLKCELQVQPVISLIFKCPSCVAKEDSNGSFESGILWQAR</sequence>
<reference evidence="1 2" key="1">
    <citation type="submission" date="2014-04" db="EMBL/GenBank/DDBJ databases">
        <authorList>
            <consortium name="DOE Joint Genome Institute"/>
            <person name="Kuo A."/>
            <person name="Ruytinx J."/>
            <person name="Rineau F."/>
            <person name="Colpaert J."/>
            <person name="Kohler A."/>
            <person name="Nagy L.G."/>
            <person name="Floudas D."/>
            <person name="Copeland A."/>
            <person name="Barry K.W."/>
            <person name="Cichocki N."/>
            <person name="Veneault-Fourrey C."/>
            <person name="LaButti K."/>
            <person name="Lindquist E.A."/>
            <person name="Lipzen A."/>
            <person name="Lundell T."/>
            <person name="Morin E."/>
            <person name="Murat C."/>
            <person name="Sun H."/>
            <person name="Tunlid A."/>
            <person name="Henrissat B."/>
            <person name="Grigoriev I.V."/>
            <person name="Hibbett D.S."/>
            <person name="Martin F."/>
            <person name="Nordberg H.P."/>
            <person name="Cantor M.N."/>
            <person name="Hua S.X."/>
        </authorList>
    </citation>
    <scope>NUCLEOTIDE SEQUENCE [LARGE SCALE GENOMIC DNA]</scope>
    <source>
        <strain evidence="1 2">UH-Slu-Lm8-n1</strain>
    </source>
</reference>
<protein>
    <submittedName>
        <fullName evidence="1">Unplaced genomic scaffold CY34scaffold_64, whole genome shotgun sequence</fullName>
    </submittedName>
</protein>
<evidence type="ECO:0000313" key="2">
    <source>
        <dbReference type="Proteomes" id="UP000054485"/>
    </source>
</evidence>
<evidence type="ECO:0000313" key="1">
    <source>
        <dbReference type="EMBL" id="KIK44222.1"/>
    </source>
</evidence>
<dbReference type="HOGENOM" id="CLU_2998049_0_0_1"/>
<dbReference type="Proteomes" id="UP000054485">
    <property type="component" value="Unassembled WGS sequence"/>
</dbReference>